<dbReference type="AlphaFoldDB" id="A0A8D8CTU5"/>
<feature type="region of interest" description="Disordered" evidence="1">
    <location>
        <begin position="1"/>
        <end position="23"/>
    </location>
</feature>
<feature type="compositionally biased region" description="Polar residues" evidence="1">
    <location>
        <begin position="124"/>
        <end position="134"/>
    </location>
</feature>
<dbReference type="EMBL" id="HBUE01137922">
    <property type="protein sequence ID" value="CAG6499462.1"/>
    <property type="molecule type" value="Transcribed_RNA"/>
</dbReference>
<feature type="region of interest" description="Disordered" evidence="1">
    <location>
        <begin position="83"/>
        <end position="134"/>
    </location>
</feature>
<dbReference type="EMBL" id="HBUE01137924">
    <property type="protein sequence ID" value="CAG6499464.1"/>
    <property type="molecule type" value="Transcribed_RNA"/>
</dbReference>
<dbReference type="EMBL" id="HBUE01137920">
    <property type="protein sequence ID" value="CAG6499458.1"/>
    <property type="molecule type" value="Transcribed_RNA"/>
</dbReference>
<dbReference type="EMBL" id="HBUE01137925">
    <property type="protein sequence ID" value="CAG6499466.1"/>
    <property type="molecule type" value="Transcribed_RNA"/>
</dbReference>
<sequence length="134" mass="13309">MGACWTAGSSASRWPATDGRPRQHVDPAAVVADGTAEEAVAANGADPAIGAPVVGRARWSGAAEVVAVADVAAGRTPAATRAAVTGPARAANRPVARTRDRAAPLTAPTTKAGARICGKDQPLIQPNNATAAKL</sequence>
<name>A0A8D8CTU5_CULPI</name>
<reference evidence="2" key="1">
    <citation type="submission" date="2021-05" db="EMBL/GenBank/DDBJ databases">
        <authorList>
            <person name="Alioto T."/>
            <person name="Alioto T."/>
            <person name="Gomez Garrido J."/>
        </authorList>
    </citation>
    <scope>NUCLEOTIDE SEQUENCE</scope>
</reference>
<protein>
    <submittedName>
        <fullName evidence="2">(northern house mosquito) hypothetical protein</fullName>
    </submittedName>
</protein>
<evidence type="ECO:0000313" key="2">
    <source>
        <dbReference type="EMBL" id="CAG6499456.1"/>
    </source>
</evidence>
<dbReference type="EMBL" id="HBUE01137919">
    <property type="protein sequence ID" value="CAG6499456.1"/>
    <property type="molecule type" value="Transcribed_RNA"/>
</dbReference>
<organism evidence="2">
    <name type="scientific">Culex pipiens</name>
    <name type="common">House mosquito</name>
    <dbReference type="NCBI Taxonomy" id="7175"/>
    <lineage>
        <taxon>Eukaryota</taxon>
        <taxon>Metazoa</taxon>
        <taxon>Ecdysozoa</taxon>
        <taxon>Arthropoda</taxon>
        <taxon>Hexapoda</taxon>
        <taxon>Insecta</taxon>
        <taxon>Pterygota</taxon>
        <taxon>Neoptera</taxon>
        <taxon>Endopterygota</taxon>
        <taxon>Diptera</taxon>
        <taxon>Nematocera</taxon>
        <taxon>Culicoidea</taxon>
        <taxon>Culicidae</taxon>
        <taxon>Culicinae</taxon>
        <taxon>Culicini</taxon>
        <taxon>Culex</taxon>
        <taxon>Culex</taxon>
    </lineage>
</organism>
<evidence type="ECO:0000256" key="1">
    <source>
        <dbReference type="SAM" id="MobiDB-lite"/>
    </source>
</evidence>
<accession>A0A8D8CTU5</accession>
<proteinExistence type="predicted"/>